<feature type="domain" description="CREG-like beta-barrel" evidence="2">
    <location>
        <begin position="6"/>
        <end position="141"/>
    </location>
</feature>
<dbReference type="Gene3D" id="3.20.180.10">
    <property type="entry name" value="PNP-oxidase-like"/>
    <property type="match status" value="1"/>
</dbReference>
<reference evidence="4" key="1">
    <citation type="submission" date="2016-10" db="EMBL/GenBank/DDBJ databases">
        <authorList>
            <person name="Varghese N."/>
            <person name="Submissions S."/>
        </authorList>
    </citation>
    <scope>NUCLEOTIDE SEQUENCE [LARGE SCALE GENOMIC DNA]</scope>
    <source>
        <strain evidence="4">CBMB127</strain>
    </source>
</reference>
<dbReference type="InterPro" id="IPR037119">
    <property type="entry name" value="Haem_oxidase_HugZ-like_sf"/>
</dbReference>
<sequence length="241" mass="27015">MSAALAREARQFLFSTRHAVLSTHSMKYPGYPFGSVAPFVCNQQAEPVILISTIAEHTKNILDNPKVSLLVFSGEDDLQANARLTLMGEALPCDKQDEDLRARYLRYLPQAASYFDMHDFHFYRIRIEQVRYIAGFGRMGWFEGNALNTGLADSMLASQESGIVAHMNQDHKDSLLQYCRHVHGLAADHAEMTGLDADGFDITYHQGEETQGQLRFQFEQPVLNAMDARKALVALSQASKS</sequence>
<proteinExistence type="predicted"/>
<dbReference type="Gene3D" id="2.30.110.10">
    <property type="entry name" value="Electron Transport, Fmn-binding Protein, Chain A"/>
    <property type="match status" value="1"/>
</dbReference>
<evidence type="ECO:0000313" key="3">
    <source>
        <dbReference type="EMBL" id="SDK36295.1"/>
    </source>
</evidence>
<evidence type="ECO:0000313" key="4">
    <source>
        <dbReference type="Proteomes" id="UP000198629"/>
    </source>
</evidence>
<dbReference type="InterPro" id="IPR012349">
    <property type="entry name" value="Split_barrel_FMN-bd"/>
</dbReference>
<dbReference type="SUPFAM" id="SSF50475">
    <property type="entry name" value="FMN-binding split barrel"/>
    <property type="match status" value="1"/>
</dbReference>
<dbReference type="InterPro" id="IPR055343">
    <property type="entry name" value="CREG_beta-barrel"/>
</dbReference>
<dbReference type="PANTHER" id="PTHR13343:SF17">
    <property type="entry name" value="CELLULAR REPRESSOR OF E1A-STIMULATED GENES, ISOFORM A"/>
    <property type="match status" value="1"/>
</dbReference>
<gene>
    <name evidence="3" type="ORF">SAMN05192566_1064</name>
</gene>
<organism evidence="3 4">
    <name type="scientific">Methylophilus rhizosphaerae</name>
    <dbReference type="NCBI Taxonomy" id="492660"/>
    <lineage>
        <taxon>Bacteria</taxon>
        <taxon>Pseudomonadati</taxon>
        <taxon>Pseudomonadota</taxon>
        <taxon>Betaproteobacteria</taxon>
        <taxon>Nitrosomonadales</taxon>
        <taxon>Methylophilaceae</taxon>
        <taxon>Methylophilus</taxon>
    </lineage>
</organism>
<evidence type="ECO:0000259" key="2">
    <source>
        <dbReference type="Pfam" id="PF13883"/>
    </source>
</evidence>
<evidence type="ECO:0000259" key="1">
    <source>
        <dbReference type="Pfam" id="PF10615"/>
    </source>
</evidence>
<feature type="domain" description="DUF2470" evidence="1">
    <location>
        <begin position="161"/>
        <end position="235"/>
    </location>
</feature>
<dbReference type="PANTHER" id="PTHR13343">
    <property type="entry name" value="CREG1 PROTEIN"/>
    <property type="match status" value="1"/>
</dbReference>
<keyword evidence="4" id="KW-1185">Reference proteome</keyword>
<dbReference type="EMBL" id="FNFX01000002">
    <property type="protein sequence ID" value="SDK36295.1"/>
    <property type="molecule type" value="Genomic_DNA"/>
</dbReference>
<dbReference type="OrthoDB" id="9776211at2"/>
<protein>
    <submittedName>
        <fullName evidence="3">Uncharacterized protein</fullName>
    </submittedName>
</protein>
<name>A0A1G9BBQ5_9PROT</name>
<dbReference type="GO" id="GO:0005737">
    <property type="term" value="C:cytoplasm"/>
    <property type="evidence" value="ECO:0007669"/>
    <property type="project" value="UniProtKB-ARBA"/>
</dbReference>
<dbReference type="STRING" id="492660.SAMN05192566_1064"/>
<dbReference type="RefSeq" id="WP_091471092.1">
    <property type="nucleotide sequence ID" value="NZ_FNFX01000002.1"/>
</dbReference>
<accession>A0A1G9BBQ5</accession>
<dbReference type="AlphaFoldDB" id="A0A1G9BBQ5"/>
<dbReference type="Proteomes" id="UP000198629">
    <property type="component" value="Unassembled WGS sequence"/>
</dbReference>
<dbReference type="Pfam" id="PF10615">
    <property type="entry name" value="DUF2470"/>
    <property type="match status" value="1"/>
</dbReference>
<dbReference type="Pfam" id="PF13883">
    <property type="entry name" value="CREG_beta-barrel"/>
    <property type="match status" value="1"/>
</dbReference>
<dbReference type="InterPro" id="IPR019595">
    <property type="entry name" value="DUF2470"/>
</dbReference>